<evidence type="ECO:0000256" key="1">
    <source>
        <dbReference type="SAM" id="SignalP"/>
    </source>
</evidence>
<reference evidence="2" key="1">
    <citation type="submission" date="2020-10" db="EMBL/GenBank/DDBJ databases">
        <authorList>
            <person name="Gilroy R."/>
        </authorList>
    </citation>
    <scope>NUCLEOTIDE SEQUENCE</scope>
    <source>
        <strain evidence="2">ChiSxjej2B14-8506</strain>
    </source>
</reference>
<evidence type="ECO:0008006" key="4">
    <source>
        <dbReference type="Google" id="ProtNLM"/>
    </source>
</evidence>
<name>A0A9D1S429_9FIRM</name>
<feature type="chain" id="PRO_5039329148" description="PsbP C-terminal domain-containing protein" evidence="1">
    <location>
        <begin position="23"/>
        <end position="229"/>
    </location>
</feature>
<feature type="signal peptide" evidence="1">
    <location>
        <begin position="1"/>
        <end position="22"/>
    </location>
</feature>
<accession>A0A9D1S429</accession>
<evidence type="ECO:0000313" key="3">
    <source>
        <dbReference type="Proteomes" id="UP000824123"/>
    </source>
</evidence>
<protein>
    <recommendedName>
        <fullName evidence="4">PsbP C-terminal domain-containing protein</fullName>
    </recommendedName>
</protein>
<organism evidence="2 3">
    <name type="scientific">Candidatus Fimadaptatus faecigallinarum</name>
    <dbReference type="NCBI Taxonomy" id="2840814"/>
    <lineage>
        <taxon>Bacteria</taxon>
        <taxon>Bacillati</taxon>
        <taxon>Bacillota</taxon>
        <taxon>Clostridia</taxon>
        <taxon>Eubacteriales</taxon>
        <taxon>Candidatus Fimadaptatus</taxon>
    </lineage>
</organism>
<evidence type="ECO:0000313" key="2">
    <source>
        <dbReference type="EMBL" id="HIU45698.1"/>
    </source>
</evidence>
<proteinExistence type="predicted"/>
<keyword evidence="1" id="KW-0732">Signal</keyword>
<gene>
    <name evidence="2" type="ORF">IAC59_00390</name>
</gene>
<dbReference type="AlphaFoldDB" id="A0A9D1S429"/>
<sequence length="229" mass="24456">MRKFVSCLIALCLMLTPVMSLADSDVSSYAWVSDVQFDMYDLGFSIVMPEGWTRADDETLAKMNEDILNTSNAMIDGADTAATDPAATDAAATDATAANTALYPYVIAMMTNADESVKLVITCEELESELQIDTADKYIELFANDIVASGAAEGVTYTYDMSTVADATLSTQTFRELAVVGSDGSLIDLLVCFSGMGSFYTIAINGTQDSISTFATEFVNSIQEIEAVG</sequence>
<comment type="caution">
    <text evidence="2">The sequence shown here is derived from an EMBL/GenBank/DDBJ whole genome shotgun (WGS) entry which is preliminary data.</text>
</comment>
<dbReference type="EMBL" id="DVNK01000005">
    <property type="protein sequence ID" value="HIU45698.1"/>
    <property type="molecule type" value="Genomic_DNA"/>
</dbReference>
<dbReference type="Proteomes" id="UP000824123">
    <property type="component" value="Unassembled WGS sequence"/>
</dbReference>
<reference evidence="2" key="2">
    <citation type="journal article" date="2021" name="PeerJ">
        <title>Extensive microbial diversity within the chicken gut microbiome revealed by metagenomics and culture.</title>
        <authorList>
            <person name="Gilroy R."/>
            <person name="Ravi A."/>
            <person name="Getino M."/>
            <person name="Pursley I."/>
            <person name="Horton D.L."/>
            <person name="Alikhan N.F."/>
            <person name="Baker D."/>
            <person name="Gharbi K."/>
            <person name="Hall N."/>
            <person name="Watson M."/>
            <person name="Adriaenssens E.M."/>
            <person name="Foster-Nyarko E."/>
            <person name="Jarju S."/>
            <person name="Secka A."/>
            <person name="Antonio M."/>
            <person name="Oren A."/>
            <person name="Chaudhuri R.R."/>
            <person name="La Ragione R."/>
            <person name="Hildebrand F."/>
            <person name="Pallen M.J."/>
        </authorList>
    </citation>
    <scope>NUCLEOTIDE SEQUENCE</scope>
    <source>
        <strain evidence="2">ChiSxjej2B14-8506</strain>
    </source>
</reference>